<evidence type="ECO:0000313" key="1">
    <source>
        <dbReference type="EMBL" id="SVC02812.1"/>
    </source>
</evidence>
<sequence>LAEILDLDAMTFLKKSVKRRRKKIK</sequence>
<name>A0A382IUC0_9ZZZZ</name>
<proteinExistence type="predicted"/>
<dbReference type="EMBL" id="UINC01069437">
    <property type="protein sequence ID" value="SVC02812.1"/>
    <property type="molecule type" value="Genomic_DNA"/>
</dbReference>
<reference evidence="1" key="1">
    <citation type="submission" date="2018-05" db="EMBL/GenBank/DDBJ databases">
        <authorList>
            <person name="Lanie J.A."/>
            <person name="Ng W.-L."/>
            <person name="Kazmierczak K.M."/>
            <person name="Andrzejewski T.M."/>
            <person name="Davidsen T.M."/>
            <person name="Wayne K.J."/>
            <person name="Tettelin H."/>
            <person name="Glass J.I."/>
            <person name="Rusch D."/>
            <person name="Podicherti R."/>
            <person name="Tsui H.-C.T."/>
            <person name="Winkler M.E."/>
        </authorList>
    </citation>
    <scope>NUCLEOTIDE SEQUENCE</scope>
</reference>
<feature type="non-terminal residue" evidence="1">
    <location>
        <position position="1"/>
    </location>
</feature>
<organism evidence="1">
    <name type="scientific">marine metagenome</name>
    <dbReference type="NCBI Taxonomy" id="408172"/>
    <lineage>
        <taxon>unclassified sequences</taxon>
        <taxon>metagenomes</taxon>
        <taxon>ecological metagenomes</taxon>
    </lineage>
</organism>
<dbReference type="AlphaFoldDB" id="A0A382IUC0"/>
<gene>
    <name evidence="1" type="ORF">METZ01_LOCUS255666</name>
</gene>
<protein>
    <submittedName>
        <fullName evidence="1">Uncharacterized protein</fullName>
    </submittedName>
</protein>
<accession>A0A382IUC0</accession>